<evidence type="ECO:0000256" key="1">
    <source>
        <dbReference type="SAM" id="Phobius"/>
    </source>
</evidence>
<accession>A0A7T7WM75</accession>
<keyword evidence="1" id="KW-1133">Transmembrane helix</keyword>
<gene>
    <name evidence="2" type="ORF">IAQ69_16775</name>
</gene>
<feature type="transmembrane region" description="Helical" evidence="1">
    <location>
        <begin position="20"/>
        <end position="39"/>
    </location>
</feature>
<dbReference type="Proteomes" id="UP000596079">
    <property type="component" value="Plasmid pXM9F202-2-13k"/>
</dbReference>
<geneLocation type="plasmid" evidence="2 3">
    <name>pXM9F202-2-13k</name>
</geneLocation>
<keyword evidence="1" id="KW-0812">Transmembrane</keyword>
<evidence type="ECO:0000313" key="3">
    <source>
        <dbReference type="Proteomes" id="UP000596079"/>
    </source>
</evidence>
<organism evidence="2 3">
    <name type="scientific">Acinetobacter variabilis</name>
    <dbReference type="NCBI Taxonomy" id="70346"/>
    <lineage>
        <taxon>Bacteria</taxon>
        <taxon>Pseudomonadati</taxon>
        <taxon>Pseudomonadota</taxon>
        <taxon>Gammaproteobacteria</taxon>
        <taxon>Moraxellales</taxon>
        <taxon>Moraxellaceae</taxon>
        <taxon>Acinetobacter</taxon>
    </lineage>
</organism>
<keyword evidence="1" id="KW-0472">Membrane</keyword>
<name>A0A7T7WM75_9GAMM</name>
<evidence type="ECO:0008006" key="4">
    <source>
        <dbReference type="Google" id="ProtNLM"/>
    </source>
</evidence>
<dbReference type="AlphaFoldDB" id="A0A7T7WM75"/>
<proteinExistence type="predicted"/>
<dbReference type="EMBL" id="CP060815">
    <property type="protein sequence ID" value="QQN89866.1"/>
    <property type="molecule type" value="Genomic_DNA"/>
</dbReference>
<keyword evidence="2" id="KW-0614">Plasmid</keyword>
<protein>
    <recommendedName>
        <fullName evidence="4">DUF4760 domain-containing protein</fullName>
    </recommendedName>
</protein>
<reference evidence="2 3" key="1">
    <citation type="submission" date="2020-08" db="EMBL/GenBank/DDBJ databases">
        <title>Emergence of ISAba1-mediated novel tet(X) in Acinetobacter variabilis from a chicken farm.</title>
        <authorList>
            <person name="Peng K."/>
            <person name="Li R."/>
        </authorList>
    </citation>
    <scope>NUCLEOTIDE SEQUENCE [LARGE SCALE GENOMIC DNA]</scope>
    <source>
        <strain evidence="2 3">XM9F202-2</strain>
        <plasmid evidence="2 3">pXM9F202-2-13k</plasmid>
    </source>
</reference>
<evidence type="ECO:0000313" key="2">
    <source>
        <dbReference type="EMBL" id="QQN89866.1"/>
    </source>
</evidence>
<dbReference type="RefSeq" id="WP_200230993.1">
    <property type="nucleotide sequence ID" value="NZ_CP060815.1"/>
</dbReference>
<sequence length="186" mass="21991">MDVCNLDWSIIATYQGVMGTYLGVAATIASPIIVAIYIYKKWHDQKGKEVIANEAKEILKIVEELKNDYMYRYGNMDSLINYKELFSKEDLSTNRINSSRNDRKYRDRVRLLLEIIEDKDIEAVQSDIKNYGFQYIHQEMRVDNEEKLKILEKKLNLLVDSLNDLNRILIKYMMYKKEIVFRSKSA</sequence>